<comment type="caution">
    <text evidence="2">The sequence shown here is derived from an EMBL/GenBank/DDBJ whole genome shotgun (WGS) entry which is preliminary data.</text>
</comment>
<dbReference type="InterPro" id="IPR000182">
    <property type="entry name" value="GNAT_dom"/>
</dbReference>
<gene>
    <name evidence="2" type="ORF">GCM10009606_27290</name>
</gene>
<dbReference type="Gene3D" id="3.40.630.30">
    <property type="match status" value="1"/>
</dbReference>
<name>A0ABP4EYI7_9ACTN</name>
<dbReference type="PROSITE" id="PS51186">
    <property type="entry name" value="GNAT"/>
    <property type="match status" value="1"/>
</dbReference>
<evidence type="ECO:0000259" key="1">
    <source>
        <dbReference type="PROSITE" id="PS51186"/>
    </source>
</evidence>
<dbReference type="InterPro" id="IPR051908">
    <property type="entry name" value="Ribosomal_N-acetyltransferase"/>
</dbReference>
<dbReference type="PANTHER" id="PTHR43441">
    <property type="entry name" value="RIBOSOMAL-PROTEIN-SERINE ACETYLTRANSFERASE"/>
    <property type="match status" value="1"/>
</dbReference>
<organism evidence="2 3">
    <name type="scientific">Nocardioides aquiterrae</name>
    <dbReference type="NCBI Taxonomy" id="203799"/>
    <lineage>
        <taxon>Bacteria</taxon>
        <taxon>Bacillati</taxon>
        <taxon>Actinomycetota</taxon>
        <taxon>Actinomycetes</taxon>
        <taxon>Propionibacteriales</taxon>
        <taxon>Nocardioidaceae</taxon>
        <taxon>Nocardioides</taxon>
    </lineage>
</organism>
<dbReference type="Pfam" id="PF13302">
    <property type="entry name" value="Acetyltransf_3"/>
    <property type="match status" value="1"/>
</dbReference>
<dbReference type="PANTHER" id="PTHR43441:SF10">
    <property type="entry name" value="ACETYLTRANSFERASE"/>
    <property type="match status" value="1"/>
</dbReference>
<dbReference type="SUPFAM" id="SSF55729">
    <property type="entry name" value="Acyl-CoA N-acyltransferases (Nat)"/>
    <property type="match status" value="1"/>
</dbReference>
<sequence length="189" mass="21264">MSEQTVSPLAFPEPPLSDGVIMLRPWRREEDGVRYEAFTDPVIVETSWPWSEPPTPEKIASAFDRHERDRLAGHELNLAITDPDDAVLGSMCLYNLDRDHATASIGYWLTRAARGHGYATRALRLLGGWAMAELGLARLQLTCDPRNEASQRVAERCGFVREGLLRSQYAWKDGRRDTLVFSVLPGELV</sequence>
<dbReference type="RefSeq" id="WP_343908126.1">
    <property type="nucleotide sequence ID" value="NZ_BAAAJE010000014.1"/>
</dbReference>
<evidence type="ECO:0000313" key="3">
    <source>
        <dbReference type="Proteomes" id="UP001499979"/>
    </source>
</evidence>
<evidence type="ECO:0000313" key="2">
    <source>
        <dbReference type="EMBL" id="GAA1146957.1"/>
    </source>
</evidence>
<dbReference type="InterPro" id="IPR016181">
    <property type="entry name" value="Acyl_CoA_acyltransferase"/>
</dbReference>
<reference evidence="3" key="1">
    <citation type="journal article" date="2019" name="Int. J. Syst. Evol. Microbiol.">
        <title>The Global Catalogue of Microorganisms (GCM) 10K type strain sequencing project: providing services to taxonomists for standard genome sequencing and annotation.</title>
        <authorList>
            <consortium name="The Broad Institute Genomics Platform"/>
            <consortium name="The Broad Institute Genome Sequencing Center for Infectious Disease"/>
            <person name="Wu L."/>
            <person name="Ma J."/>
        </authorList>
    </citation>
    <scope>NUCLEOTIDE SEQUENCE [LARGE SCALE GENOMIC DNA]</scope>
    <source>
        <strain evidence="3">JCM 11813</strain>
    </source>
</reference>
<accession>A0ABP4EYI7</accession>
<feature type="domain" description="N-acetyltransferase" evidence="1">
    <location>
        <begin position="21"/>
        <end position="186"/>
    </location>
</feature>
<protein>
    <submittedName>
        <fullName evidence="2">GNAT family protein</fullName>
    </submittedName>
</protein>
<proteinExistence type="predicted"/>
<keyword evidence="3" id="KW-1185">Reference proteome</keyword>
<dbReference type="EMBL" id="BAAAJE010000014">
    <property type="protein sequence ID" value="GAA1146957.1"/>
    <property type="molecule type" value="Genomic_DNA"/>
</dbReference>
<dbReference type="Proteomes" id="UP001499979">
    <property type="component" value="Unassembled WGS sequence"/>
</dbReference>